<comment type="caution">
    <text evidence="2">The sequence shown here is derived from an EMBL/GenBank/DDBJ whole genome shotgun (WGS) entry which is preliminary data.</text>
</comment>
<evidence type="ECO:0000313" key="2">
    <source>
        <dbReference type="EMBL" id="MED7828220.1"/>
    </source>
</evidence>
<organism evidence="2 3">
    <name type="scientific">Streptomyces chiangmaiensis</name>
    <dbReference type="NCBI Taxonomy" id="766497"/>
    <lineage>
        <taxon>Bacteria</taxon>
        <taxon>Bacillati</taxon>
        <taxon>Actinomycetota</taxon>
        <taxon>Actinomycetes</taxon>
        <taxon>Kitasatosporales</taxon>
        <taxon>Streptomycetaceae</taxon>
        <taxon>Streptomyces</taxon>
    </lineage>
</organism>
<keyword evidence="3" id="KW-1185">Reference proteome</keyword>
<feature type="non-terminal residue" evidence="2">
    <location>
        <position position="82"/>
    </location>
</feature>
<gene>
    <name evidence="2" type="ORF">VXC91_41700</name>
</gene>
<protein>
    <submittedName>
        <fullName evidence="2">Uncharacterized protein</fullName>
    </submittedName>
</protein>
<sequence>MYTAAGDATASFRTKGGTGPRANARRSSEVDPPAKNGPNRSRAQHGDLHYLDTLIGPKLRADLYRARAPIRHADRIEIPLFT</sequence>
<proteinExistence type="predicted"/>
<feature type="region of interest" description="Disordered" evidence="1">
    <location>
        <begin position="1"/>
        <end position="49"/>
    </location>
</feature>
<dbReference type="RefSeq" id="WP_329512574.1">
    <property type="nucleotide sequence ID" value="NZ_JAYWVC010000334.1"/>
</dbReference>
<name>A0ABU7FWF9_9ACTN</name>
<evidence type="ECO:0000313" key="3">
    <source>
        <dbReference type="Proteomes" id="UP001333996"/>
    </source>
</evidence>
<dbReference type="Proteomes" id="UP001333996">
    <property type="component" value="Unassembled WGS sequence"/>
</dbReference>
<accession>A0ABU7FWF9</accession>
<reference evidence="2" key="1">
    <citation type="submission" date="2024-01" db="EMBL/GenBank/DDBJ databases">
        <title>First draft genome sequence data of TA4-1, the type strain of Gram-positive actinobacterium Streptomyces chiangmaiensis.</title>
        <authorList>
            <person name="Yasawong M."/>
            <person name="Nantapong N."/>
        </authorList>
    </citation>
    <scope>NUCLEOTIDE SEQUENCE</scope>
    <source>
        <strain evidence="2">TA4-1</strain>
    </source>
</reference>
<dbReference type="EMBL" id="JAYWVC010000334">
    <property type="protein sequence ID" value="MED7828220.1"/>
    <property type="molecule type" value="Genomic_DNA"/>
</dbReference>
<evidence type="ECO:0000256" key="1">
    <source>
        <dbReference type="SAM" id="MobiDB-lite"/>
    </source>
</evidence>